<evidence type="ECO:0000313" key="12">
    <source>
        <dbReference type="EMBL" id="ATL49212.1"/>
    </source>
</evidence>
<dbReference type="EMBL" id="CP023777">
    <property type="protein sequence ID" value="ATL49212.1"/>
    <property type="molecule type" value="Genomic_DNA"/>
</dbReference>
<dbReference type="Pfam" id="PF13715">
    <property type="entry name" value="CarbopepD_reg_2"/>
    <property type="match status" value="1"/>
</dbReference>
<dbReference type="InterPro" id="IPR023996">
    <property type="entry name" value="TonB-dep_OMP_SusC/RagA"/>
</dbReference>
<evidence type="ECO:0000256" key="4">
    <source>
        <dbReference type="ARBA" id="ARBA00022692"/>
    </source>
</evidence>
<dbReference type="RefSeq" id="WP_098195580.1">
    <property type="nucleotide sequence ID" value="NZ_CP023777.1"/>
</dbReference>
<comment type="subcellular location">
    <subcellularLocation>
        <location evidence="1 8">Cell outer membrane</location>
        <topology evidence="1 8">Multi-pass membrane protein</topology>
    </subcellularLocation>
</comment>
<reference evidence="12 13" key="1">
    <citation type="submission" date="2017-10" db="EMBL/GenBank/DDBJ databases">
        <title>Paenichitinophaga pekingensis gen. nov., sp. nov., isolated from activated sludge.</title>
        <authorList>
            <person name="Jin D."/>
            <person name="Kong X."/>
            <person name="Deng Y."/>
            <person name="Bai Z."/>
        </authorList>
    </citation>
    <scope>NUCLEOTIDE SEQUENCE [LARGE SCALE GENOMIC DNA]</scope>
    <source>
        <strain evidence="12 13">13</strain>
    </source>
</reference>
<evidence type="ECO:0000256" key="5">
    <source>
        <dbReference type="ARBA" id="ARBA00023077"/>
    </source>
</evidence>
<keyword evidence="4 8" id="KW-0812">Transmembrane</keyword>
<dbReference type="Pfam" id="PF07715">
    <property type="entry name" value="Plug"/>
    <property type="match status" value="1"/>
</dbReference>
<dbReference type="InterPro" id="IPR039426">
    <property type="entry name" value="TonB-dep_rcpt-like"/>
</dbReference>
<dbReference type="GO" id="GO:0009279">
    <property type="term" value="C:cell outer membrane"/>
    <property type="evidence" value="ECO:0007669"/>
    <property type="project" value="UniProtKB-SubCell"/>
</dbReference>
<accession>A0A291QZA3</accession>
<gene>
    <name evidence="12" type="ORF">COR50_19660</name>
</gene>
<dbReference type="NCBIfam" id="TIGR04056">
    <property type="entry name" value="OMP_RagA_SusC"/>
    <property type="match status" value="1"/>
</dbReference>
<proteinExistence type="inferred from homology"/>
<feature type="domain" description="TonB-dependent receptor-like beta-barrel" evidence="10">
    <location>
        <begin position="568"/>
        <end position="907"/>
    </location>
</feature>
<keyword evidence="5 9" id="KW-0798">TonB box</keyword>
<protein>
    <recommendedName>
        <fullName evidence="14">SusC/RagA family TonB-linked outer membrane protein</fullName>
    </recommendedName>
</protein>
<keyword evidence="3 8" id="KW-1134">Transmembrane beta strand</keyword>
<evidence type="ECO:0008006" key="14">
    <source>
        <dbReference type="Google" id="ProtNLM"/>
    </source>
</evidence>
<dbReference type="NCBIfam" id="TIGR04057">
    <property type="entry name" value="SusC_RagA_signa"/>
    <property type="match status" value="1"/>
</dbReference>
<dbReference type="Pfam" id="PF00593">
    <property type="entry name" value="TonB_dep_Rec_b-barrel"/>
    <property type="match status" value="1"/>
</dbReference>
<dbReference type="SUPFAM" id="SSF56935">
    <property type="entry name" value="Porins"/>
    <property type="match status" value="1"/>
</dbReference>
<organism evidence="12 13">
    <name type="scientific">Chitinophaga caeni</name>
    <dbReference type="NCBI Taxonomy" id="2029983"/>
    <lineage>
        <taxon>Bacteria</taxon>
        <taxon>Pseudomonadati</taxon>
        <taxon>Bacteroidota</taxon>
        <taxon>Chitinophagia</taxon>
        <taxon>Chitinophagales</taxon>
        <taxon>Chitinophagaceae</taxon>
        <taxon>Chitinophaga</taxon>
    </lineage>
</organism>
<evidence type="ECO:0000313" key="13">
    <source>
        <dbReference type="Proteomes" id="UP000220133"/>
    </source>
</evidence>
<keyword evidence="6 8" id="KW-0472">Membrane</keyword>
<dbReference type="Gene3D" id="2.40.170.20">
    <property type="entry name" value="TonB-dependent receptor, beta-barrel domain"/>
    <property type="match status" value="1"/>
</dbReference>
<dbReference type="KEGG" id="cbae:COR50_19660"/>
<evidence type="ECO:0000256" key="7">
    <source>
        <dbReference type="ARBA" id="ARBA00023237"/>
    </source>
</evidence>
<name>A0A291QZA3_9BACT</name>
<dbReference type="Proteomes" id="UP000220133">
    <property type="component" value="Chromosome"/>
</dbReference>
<comment type="similarity">
    <text evidence="8 9">Belongs to the TonB-dependent receptor family.</text>
</comment>
<evidence type="ECO:0000256" key="9">
    <source>
        <dbReference type="RuleBase" id="RU003357"/>
    </source>
</evidence>
<evidence type="ECO:0000256" key="6">
    <source>
        <dbReference type="ARBA" id="ARBA00023136"/>
    </source>
</evidence>
<evidence type="ECO:0000259" key="10">
    <source>
        <dbReference type="Pfam" id="PF00593"/>
    </source>
</evidence>
<dbReference type="OrthoDB" id="9768177at2"/>
<feature type="domain" description="TonB-dependent receptor plug" evidence="11">
    <location>
        <begin position="233"/>
        <end position="372"/>
    </location>
</feature>
<dbReference type="PROSITE" id="PS52016">
    <property type="entry name" value="TONB_DEPENDENT_REC_3"/>
    <property type="match status" value="1"/>
</dbReference>
<dbReference type="Gene3D" id="2.170.130.10">
    <property type="entry name" value="TonB-dependent receptor, plug domain"/>
    <property type="match status" value="1"/>
</dbReference>
<dbReference type="AlphaFoldDB" id="A0A291QZA3"/>
<dbReference type="SUPFAM" id="SSF49464">
    <property type="entry name" value="Carboxypeptidase regulatory domain-like"/>
    <property type="match status" value="1"/>
</dbReference>
<evidence type="ECO:0000256" key="1">
    <source>
        <dbReference type="ARBA" id="ARBA00004571"/>
    </source>
</evidence>
<keyword evidence="7 8" id="KW-0998">Cell outer membrane</keyword>
<dbReference type="InterPro" id="IPR023997">
    <property type="entry name" value="TonB-dep_OMP_SusC/RagA_CS"/>
</dbReference>
<dbReference type="InterPro" id="IPR008969">
    <property type="entry name" value="CarboxyPept-like_regulatory"/>
</dbReference>
<keyword evidence="2 8" id="KW-0813">Transport</keyword>
<evidence type="ECO:0000259" key="11">
    <source>
        <dbReference type="Pfam" id="PF07715"/>
    </source>
</evidence>
<sequence>MKYISTKIQFSRELFSKARAGKPALLKLGTTALLLFISFQALVAQTVKLNANKTPFEKVCKQIEKQTGYYFVYAKDLKDKALPVTAVVKDEPISKALEIVFKDLPYSYKVVDKVVSVNTAEPKPIPGSTSAISDTFTLYGQVFDQGIPNGGLPNASVMTLTTKRMTLTDATGNFVLHGVKWEEKLVVRYIGYEDYTTTTSSNLKRRIIIMKLANNQLDKVVVTAYGKTSNRFNTGNIITISGKEIEDLPFQNPLMALEGRVPGLVISQVNSDPSSPFKIEIRGRNSLNPTIPTDPLIIVDGVPIGPLDLIKSTQTSGNLDISPGLDQSGISAGYTGGQSPLFGINMHDIESISVLKDADATAIYGSRGANGVIIIKTKKGEFGENRVNVNVSKGFTHPSRFYNFLDTDQYRAMRKEAFANDGIEISSDPTAPGYAPDLLIWDSTKYTDWGKYFYDALGQSTNASASVSGGNKLSTYRISGAYFDRQNIGQRGGTKNMSLSTNYGIRSKNEKFMLNMSLNVGKNKVDAINTSDKSTLPPNAPDPLKSNGELNFDEYRGIYQFPLAFKSLKQAYNSNTDRISGSVNLSYNIIKGLDFTATLGYDNSNMEAKSMIPVAASDPVSNTPPTGSVNNGTTKNTSLNFDPTLVYNKSIGQGIFTAMVGFTYNSKETSSKFIRATGFTSDDLINSMSNAPNISVNDRSAEYKYAGLYSQIGYRFKERYLINFSGRRDGSSRFGADNRFGNFGSIGAGWIITEEPWMKTFIPNILTYMKFRGSYGSTGSDQVGEYQYLTQWGNNIAANGDFTVYPYNGVVPIISLLHANNEFHWERNNKLEGAIEFQLFRKINVNASWYKNLCDNQLVSYPTGIFTGYTSFTANLPAKVENKGFELNITAQIMRSANFYWNVGFNTSRNSNTILAFPNLELSPYANRYKIGGSTNDRFLLEYNGVDPETGEFTYTDAN</sequence>
<evidence type="ECO:0000256" key="2">
    <source>
        <dbReference type="ARBA" id="ARBA00022448"/>
    </source>
</evidence>
<keyword evidence="13" id="KW-1185">Reference proteome</keyword>
<dbReference type="InterPro" id="IPR012910">
    <property type="entry name" value="Plug_dom"/>
</dbReference>
<dbReference type="InterPro" id="IPR037066">
    <property type="entry name" value="Plug_dom_sf"/>
</dbReference>
<evidence type="ECO:0000256" key="8">
    <source>
        <dbReference type="PROSITE-ProRule" id="PRU01360"/>
    </source>
</evidence>
<evidence type="ECO:0000256" key="3">
    <source>
        <dbReference type="ARBA" id="ARBA00022452"/>
    </source>
</evidence>
<dbReference type="InterPro" id="IPR000531">
    <property type="entry name" value="Beta-barrel_TonB"/>
</dbReference>
<dbReference type="InterPro" id="IPR036942">
    <property type="entry name" value="Beta-barrel_TonB_sf"/>
</dbReference>